<protein>
    <submittedName>
        <fullName evidence="2">DUF4261 domain-containing protein</fullName>
    </submittedName>
</protein>
<name>A0A7X9RRJ0_9BACT</name>
<evidence type="ECO:0000313" key="2">
    <source>
        <dbReference type="EMBL" id="NME67938.1"/>
    </source>
</evidence>
<feature type="domain" description="DUF4261" evidence="1">
    <location>
        <begin position="186"/>
        <end position="260"/>
    </location>
</feature>
<proteinExistence type="predicted"/>
<reference evidence="2 3" key="1">
    <citation type="submission" date="2020-04" db="EMBL/GenBank/DDBJ databases">
        <title>Flammeovirga sp. SR4, a novel species isolated from seawater.</title>
        <authorList>
            <person name="Wang X."/>
        </authorList>
    </citation>
    <scope>NUCLEOTIDE SEQUENCE [LARGE SCALE GENOMIC DNA]</scope>
    <source>
        <strain evidence="2 3">ATCC 23126</strain>
    </source>
</reference>
<keyword evidence="3" id="KW-1185">Reference proteome</keyword>
<evidence type="ECO:0000259" key="1">
    <source>
        <dbReference type="Pfam" id="PF14080"/>
    </source>
</evidence>
<dbReference type="Pfam" id="PF14080">
    <property type="entry name" value="DUF4261"/>
    <property type="match status" value="1"/>
</dbReference>
<gene>
    <name evidence="2" type="ORF">HHU12_08205</name>
</gene>
<comment type="caution">
    <text evidence="2">The sequence shown here is derived from an EMBL/GenBank/DDBJ whole genome shotgun (WGS) entry which is preliminary data.</text>
</comment>
<evidence type="ECO:0000313" key="3">
    <source>
        <dbReference type="Proteomes" id="UP000576082"/>
    </source>
</evidence>
<dbReference type="AlphaFoldDB" id="A0A7X9RRJ0"/>
<dbReference type="InterPro" id="IPR025357">
    <property type="entry name" value="DUF4261"/>
</dbReference>
<organism evidence="2 3">
    <name type="scientific">Flammeovirga aprica JL-4</name>
    <dbReference type="NCBI Taxonomy" id="694437"/>
    <lineage>
        <taxon>Bacteria</taxon>
        <taxon>Pseudomonadati</taxon>
        <taxon>Bacteroidota</taxon>
        <taxon>Cytophagia</taxon>
        <taxon>Cytophagales</taxon>
        <taxon>Flammeovirgaceae</taxon>
        <taxon>Flammeovirga</taxon>
    </lineage>
</organism>
<dbReference type="EMBL" id="JABANE010000017">
    <property type="protein sequence ID" value="NME67938.1"/>
    <property type="molecule type" value="Genomic_DNA"/>
</dbReference>
<accession>A0A7X9RRJ0</accession>
<sequence length="261" mass="29238">MTLFSFRGNSENTTEEDASILGMVLLEEANSLDQDGVFADLEKTWNLKITSKETSDVASVFTINGYSVVVASMDVPIPGDEVKKTAEYSYFWPNGITEAPKHKGHVIVSIMNAGKDPIKENILFNQVAGAVLKNSKSTGFYMGGRSLLLKKEFYLANMERMSKQDLPVGNWVYFGFREENNKRSVYTYGLADFGKQEMEIVNSAKSLEDLSLIIYDITHYVLAYDVTLNHGETIGMTAEQKLPITESEGRYLEGNTLKIEY</sequence>
<dbReference type="Proteomes" id="UP000576082">
    <property type="component" value="Unassembled WGS sequence"/>
</dbReference>